<dbReference type="Pfam" id="PF01903">
    <property type="entry name" value="CbiX"/>
    <property type="match status" value="2"/>
</dbReference>
<dbReference type="InterPro" id="IPR050963">
    <property type="entry name" value="Sirohydro_Cobaltochel/CbiX"/>
</dbReference>
<protein>
    <submittedName>
        <fullName evidence="3">Sirohydrochlorin chelatase</fullName>
    </submittedName>
</protein>
<keyword evidence="2" id="KW-0456">Lyase</keyword>
<dbReference type="EMBL" id="JBHSRD010000004">
    <property type="protein sequence ID" value="MFC6007867.1"/>
    <property type="molecule type" value="Genomic_DNA"/>
</dbReference>
<keyword evidence="4" id="KW-1185">Reference proteome</keyword>
<dbReference type="InterPro" id="IPR002762">
    <property type="entry name" value="CbiX-like"/>
</dbReference>
<proteinExistence type="predicted"/>
<organism evidence="3 4">
    <name type="scientific">Angustibacter luteus</name>
    <dbReference type="NCBI Taxonomy" id="658456"/>
    <lineage>
        <taxon>Bacteria</taxon>
        <taxon>Bacillati</taxon>
        <taxon>Actinomycetota</taxon>
        <taxon>Actinomycetes</taxon>
        <taxon>Kineosporiales</taxon>
        <taxon>Kineosporiaceae</taxon>
    </lineage>
</organism>
<comment type="caution">
    <text evidence="3">The sequence shown here is derived from an EMBL/GenBank/DDBJ whole genome shotgun (WGS) entry which is preliminary data.</text>
</comment>
<evidence type="ECO:0000256" key="2">
    <source>
        <dbReference type="ARBA" id="ARBA00023239"/>
    </source>
</evidence>
<evidence type="ECO:0000313" key="3">
    <source>
        <dbReference type="EMBL" id="MFC6007867.1"/>
    </source>
</evidence>
<reference evidence="4" key="1">
    <citation type="journal article" date="2019" name="Int. J. Syst. Evol. Microbiol.">
        <title>The Global Catalogue of Microorganisms (GCM) 10K type strain sequencing project: providing services to taxonomists for standard genome sequencing and annotation.</title>
        <authorList>
            <consortium name="The Broad Institute Genomics Platform"/>
            <consortium name="The Broad Institute Genome Sequencing Center for Infectious Disease"/>
            <person name="Wu L."/>
            <person name="Ma J."/>
        </authorList>
    </citation>
    <scope>NUCLEOTIDE SEQUENCE [LARGE SCALE GENOMIC DNA]</scope>
    <source>
        <strain evidence="4">KACC 14249</strain>
    </source>
</reference>
<evidence type="ECO:0000256" key="1">
    <source>
        <dbReference type="ARBA" id="ARBA00022723"/>
    </source>
</evidence>
<sequence length="237" mass="24117">MSNPVLVACAHGTRGADGRRAVGTLVAAVQAARPGTVVRAAFVDVQEPTVAHVVHEVTDAGSSVVVVPLLLSAGYHVAVDIGRAVHGRAATATPALGPDDRLTALLHDRLLAAGTGDEDALVLAAAGSSDPAAVRDVERVAAALAALHSGPVTVGYAAAAKPSVTEAVETARREHPGRRVVVAAYLLAPGHFHRRLGDVGADVLTAALLSAAGPPDPRLVEIVLDRYDAGVRSLLRD</sequence>
<dbReference type="RefSeq" id="WP_345715450.1">
    <property type="nucleotide sequence ID" value="NZ_BAABFP010000002.1"/>
</dbReference>
<gene>
    <name evidence="3" type="ORF">ACFQDO_12090</name>
</gene>
<dbReference type="Gene3D" id="3.40.50.1400">
    <property type="match status" value="2"/>
</dbReference>
<evidence type="ECO:0000313" key="4">
    <source>
        <dbReference type="Proteomes" id="UP001596189"/>
    </source>
</evidence>
<dbReference type="SUPFAM" id="SSF53800">
    <property type="entry name" value="Chelatase"/>
    <property type="match status" value="1"/>
</dbReference>
<accession>A0ABW1JG26</accession>
<name>A0ABW1JG26_9ACTN</name>
<dbReference type="PANTHER" id="PTHR33542">
    <property type="entry name" value="SIROHYDROCHLORIN FERROCHELATASE, CHLOROPLASTIC"/>
    <property type="match status" value="1"/>
</dbReference>
<dbReference type="Proteomes" id="UP001596189">
    <property type="component" value="Unassembled WGS sequence"/>
</dbReference>
<dbReference type="CDD" id="cd03416">
    <property type="entry name" value="CbiX_SirB_N"/>
    <property type="match status" value="1"/>
</dbReference>
<keyword evidence="1" id="KW-0479">Metal-binding</keyword>
<dbReference type="PANTHER" id="PTHR33542:SF5">
    <property type="entry name" value="FERROCHELATASE CHE1"/>
    <property type="match status" value="1"/>
</dbReference>